<dbReference type="EMBL" id="JAACJN010000010">
    <property type="protein sequence ID" value="KAF5391265.1"/>
    <property type="molecule type" value="Genomic_DNA"/>
</dbReference>
<protein>
    <recommendedName>
        <fullName evidence="9">MFS general substrate transporter</fullName>
    </recommendedName>
</protein>
<dbReference type="InterPro" id="IPR036259">
    <property type="entry name" value="MFS_trans_sf"/>
</dbReference>
<dbReference type="Pfam" id="PF07690">
    <property type="entry name" value="MFS_1"/>
    <property type="match status" value="1"/>
</dbReference>
<feature type="transmembrane region" description="Helical" evidence="6">
    <location>
        <begin position="73"/>
        <end position="91"/>
    </location>
</feature>
<dbReference type="PANTHER" id="PTHR21576">
    <property type="entry name" value="UNCHARACTERIZED NODULIN-LIKE PROTEIN"/>
    <property type="match status" value="1"/>
</dbReference>
<comment type="caution">
    <text evidence="7">The sequence shown here is derived from an EMBL/GenBank/DDBJ whole genome shotgun (WGS) entry which is preliminary data.</text>
</comment>
<feature type="transmembrane region" description="Helical" evidence="6">
    <location>
        <begin position="143"/>
        <end position="163"/>
    </location>
</feature>
<dbReference type="SUPFAM" id="SSF103473">
    <property type="entry name" value="MFS general substrate transporter"/>
    <property type="match status" value="1"/>
</dbReference>
<feature type="transmembrane region" description="Helical" evidence="6">
    <location>
        <begin position="397"/>
        <end position="417"/>
    </location>
</feature>
<feature type="region of interest" description="Disordered" evidence="5">
    <location>
        <begin position="210"/>
        <end position="236"/>
    </location>
</feature>
<feature type="transmembrane region" description="Helical" evidence="6">
    <location>
        <begin position="183"/>
        <end position="204"/>
    </location>
</feature>
<gene>
    <name evidence="7" type="ORF">D9757_001985</name>
</gene>
<accession>A0A8H5MEA5</accession>
<keyword evidence="4 6" id="KW-0472">Membrane</keyword>
<dbReference type="InterPro" id="IPR011701">
    <property type="entry name" value="MFS"/>
</dbReference>
<dbReference type="GO" id="GO:0000329">
    <property type="term" value="C:fungal-type vacuole membrane"/>
    <property type="evidence" value="ECO:0007669"/>
    <property type="project" value="TreeGrafter"/>
</dbReference>
<comment type="subcellular location">
    <subcellularLocation>
        <location evidence="1">Membrane</location>
        <topology evidence="1">Multi-pass membrane protein</topology>
    </subcellularLocation>
</comment>
<keyword evidence="2 6" id="KW-0812">Transmembrane</keyword>
<reference evidence="7 8" key="1">
    <citation type="journal article" date="2020" name="ISME J.">
        <title>Uncovering the hidden diversity of litter-decomposition mechanisms in mushroom-forming fungi.</title>
        <authorList>
            <person name="Floudas D."/>
            <person name="Bentzer J."/>
            <person name="Ahren D."/>
            <person name="Johansson T."/>
            <person name="Persson P."/>
            <person name="Tunlid A."/>
        </authorList>
    </citation>
    <scope>NUCLEOTIDE SEQUENCE [LARGE SCALE GENOMIC DNA]</scope>
    <source>
        <strain evidence="7 8">CBS 406.79</strain>
    </source>
</reference>
<dbReference type="PANTHER" id="PTHR21576:SF158">
    <property type="entry name" value="RIBOSOMAL RNA-PROCESSING PROTEIN 12-LIKE CONSERVED DOMAIN-CONTAINING PROTEIN"/>
    <property type="match status" value="1"/>
</dbReference>
<evidence type="ECO:0000313" key="8">
    <source>
        <dbReference type="Proteomes" id="UP000518752"/>
    </source>
</evidence>
<name>A0A8H5MEA5_9AGAR</name>
<organism evidence="7 8">
    <name type="scientific">Collybiopsis confluens</name>
    <dbReference type="NCBI Taxonomy" id="2823264"/>
    <lineage>
        <taxon>Eukaryota</taxon>
        <taxon>Fungi</taxon>
        <taxon>Dikarya</taxon>
        <taxon>Basidiomycota</taxon>
        <taxon>Agaricomycotina</taxon>
        <taxon>Agaricomycetes</taxon>
        <taxon>Agaricomycetidae</taxon>
        <taxon>Agaricales</taxon>
        <taxon>Marasmiineae</taxon>
        <taxon>Omphalotaceae</taxon>
        <taxon>Collybiopsis</taxon>
    </lineage>
</organism>
<evidence type="ECO:0000256" key="1">
    <source>
        <dbReference type="ARBA" id="ARBA00004141"/>
    </source>
</evidence>
<feature type="transmembrane region" description="Helical" evidence="6">
    <location>
        <begin position="336"/>
        <end position="356"/>
    </location>
</feature>
<dbReference type="Gene3D" id="1.20.1250.20">
    <property type="entry name" value="MFS general substrate transporter like domains"/>
    <property type="match status" value="1"/>
</dbReference>
<feature type="transmembrane region" description="Helical" evidence="6">
    <location>
        <begin position="437"/>
        <end position="457"/>
    </location>
</feature>
<evidence type="ECO:0000256" key="6">
    <source>
        <dbReference type="SAM" id="Phobius"/>
    </source>
</evidence>
<keyword evidence="3 6" id="KW-1133">Transmembrane helix</keyword>
<dbReference type="GO" id="GO:0022857">
    <property type="term" value="F:transmembrane transporter activity"/>
    <property type="evidence" value="ECO:0007669"/>
    <property type="project" value="InterPro"/>
</dbReference>
<feature type="transmembrane region" description="Helical" evidence="6">
    <location>
        <begin position="362"/>
        <end position="385"/>
    </location>
</feature>
<proteinExistence type="predicted"/>
<feature type="transmembrane region" description="Helical" evidence="6">
    <location>
        <begin position="111"/>
        <end position="131"/>
    </location>
</feature>
<dbReference type="AlphaFoldDB" id="A0A8H5MEA5"/>
<evidence type="ECO:0000256" key="3">
    <source>
        <dbReference type="ARBA" id="ARBA00022989"/>
    </source>
</evidence>
<sequence>MLKVRTALQCLAILCTSLFAGGIFVFPLLAPAFMEHLNLTQRQLSTIALAAMAGQYPFSSFVGMLIDRYGPRFCSFLAAITFSSAFGLSALEVSSASERPDSPNTAIAQRLTLYFAMAGLGTILSYFSFVFSASKTFTRYHSFASGLTMSMFGLSPLFLSYIASNIFSDPSTGTIDVTRFLQFLAVCTGVIHLFGAFTLTVPSATTIVSPSDRPDEESHLIGRDTHTDCTSDPRDGSTVELLRDPNFWILALYMITVLGACEMVISNVGTIVLSLPTNVAQRSEQSAAFQVKILSISNTVSRLLVGPLADFISPVFSYERPKGLTTVRKHRMNRMVFMLGASLLQALASSWMVFGAQNRDDVLWLSIGTAITYGVVFTVLPGVTCSIWGMRNLARNFGIITYSPFIGTTLYSYLYAVVVDQHSHEGTVCEGKVCWEATFIVCLVTSTGALAMSVVLWRNWAGRA</sequence>
<evidence type="ECO:0008006" key="9">
    <source>
        <dbReference type="Google" id="ProtNLM"/>
    </source>
</evidence>
<dbReference type="OrthoDB" id="410267at2759"/>
<keyword evidence="8" id="KW-1185">Reference proteome</keyword>
<evidence type="ECO:0000256" key="5">
    <source>
        <dbReference type="SAM" id="MobiDB-lite"/>
    </source>
</evidence>
<feature type="compositionally biased region" description="Basic and acidic residues" evidence="5">
    <location>
        <begin position="212"/>
        <end position="236"/>
    </location>
</feature>
<evidence type="ECO:0000313" key="7">
    <source>
        <dbReference type="EMBL" id="KAF5391265.1"/>
    </source>
</evidence>
<evidence type="ECO:0000256" key="2">
    <source>
        <dbReference type="ARBA" id="ARBA00022692"/>
    </source>
</evidence>
<feature type="transmembrane region" description="Helical" evidence="6">
    <location>
        <begin position="12"/>
        <end position="34"/>
    </location>
</feature>
<dbReference type="Proteomes" id="UP000518752">
    <property type="component" value="Unassembled WGS sequence"/>
</dbReference>
<evidence type="ECO:0000256" key="4">
    <source>
        <dbReference type="ARBA" id="ARBA00023136"/>
    </source>
</evidence>
<feature type="transmembrane region" description="Helical" evidence="6">
    <location>
        <begin position="46"/>
        <end position="66"/>
    </location>
</feature>